<name>A0ABT7LGC7_9BURK</name>
<dbReference type="SUPFAM" id="SSF52172">
    <property type="entry name" value="CheY-like"/>
    <property type="match status" value="1"/>
</dbReference>
<feature type="modified residue" description="4-aspartylphosphate" evidence="2">
    <location>
        <position position="53"/>
    </location>
</feature>
<accession>A0ABT7LGC7</accession>
<protein>
    <submittedName>
        <fullName evidence="4">Response regulator</fullName>
    </submittedName>
</protein>
<keyword evidence="1 2" id="KW-0597">Phosphoprotein</keyword>
<dbReference type="InterPro" id="IPR050595">
    <property type="entry name" value="Bact_response_regulator"/>
</dbReference>
<proteinExistence type="predicted"/>
<dbReference type="SMART" id="SM00448">
    <property type="entry name" value="REC"/>
    <property type="match status" value="1"/>
</dbReference>
<evidence type="ECO:0000313" key="4">
    <source>
        <dbReference type="EMBL" id="MDL5031479.1"/>
    </source>
</evidence>
<evidence type="ECO:0000259" key="3">
    <source>
        <dbReference type="PROSITE" id="PS50110"/>
    </source>
</evidence>
<dbReference type="Proteomes" id="UP001238603">
    <property type="component" value="Unassembled WGS sequence"/>
</dbReference>
<dbReference type="PROSITE" id="PS50110">
    <property type="entry name" value="RESPONSE_REGULATORY"/>
    <property type="match status" value="1"/>
</dbReference>
<dbReference type="EMBL" id="JASVDS010000002">
    <property type="protein sequence ID" value="MDL5031479.1"/>
    <property type="molecule type" value="Genomic_DNA"/>
</dbReference>
<dbReference type="Gene3D" id="3.40.50.2300">
    <property type="match status" value="1"/>
</dbReference>
<organism evidence="4 5">
    <name type="scientific">Roseateles subflavus</name>
    <dbReference type="NCBI Taxonomy" id="3053353"/>
    <lineage>
        <taxon>Bacteria</taxon>
        <taxon>Pseudomonadati</taxon>
        <taxon>Pseudomonadota</taxon>
        <taxon>Betaproteobacteria</taxon>
        <taxon>Burkholderiales</taxon>
        <taxon>Sphaerotilaceae</taxon>
        <taxon>Roseateles</taxon>
    </lineage>
</organism>
<evidence type="ECO:0000256" key="2">
    <source>
        <dbReference type="PROSITE-ProRule" id="PRU00169"/>
    </source>
</evidence>
<dbReference type="PANTHER" id="PTHR44591:SF3">
    <property type="entry name" value="RESPONSE REGULATORY DOMAIN-CONTAINING PROTEIN"/>
    <property type="match status" value="1"/>
</dbReference>
<dbReference type="InterPro" id="IPR001789">
    <property type="entry name" value="Sig_transdc_resp-reg_receiver"/>
</dbReference>
<dbReference type="Pfam" id="PF00072">
    <property type="entry name" value="Response_reg"/>
    <property type="match status" value="1"/>
</dbReference>
<feature type="domain" description="Response regulatory" evidence="3">
    <location>
        <begin position="3"/>
        <end position="122"/>
    </location>
</feature>
<gene>
    <name evidence="4" type="ORF">QRD43_06120</name>
</gene>
<dbReference type="InterPro" id="IPR011006">
    <property type="entry name" value="CheY-like_superfamily"/>
</dbReference>
<comment type="caution">
    <text evidence="4">The sequence shown here is derived from an EMBL/GenBank/DDBJ whole genome shotgun (WGS) entry which is preliminary data.</text>
</comment>
<dbReference type="PANTHER" id="PTHR44591">
    <property type="entry name" value="STRESS RESPONSE REGULATOR PROTEIN 1"/>
    <property type="match status" value="1"/>
</dbReference>
<dbReference type="RefSeq" id="WP_285981610.1">
    <property type="nucleotide sequence ID" value="NZ_JASVDS010000002.1"/>
</dbReference>
<evidence type="ECO:0000313" key="5">
    <source>
        <dbReference type="Proteomes" id="UP001238603"/>
    </source>
</evidence>
<evidence type="ECO:0000256" key="1">
    <source>
        <dbReference type="ARBA" id="ARBA00022553"/>
    </source>
</evidence>
<keyword evidence="5" id="KW-1185">Reference proteome</keyword>
<reference evidence="4 5" key="1">
    <citation type="submission" date="2023-06" db="EMBL/GenBank/DDBJ databases">
        <title>Pelomonas sp. APW6 16S ribosomal RNA gene genome sequencing and assembly.</title>
        <authorList>
            <person name="Woo H."/>
        </authorList>
    </citation>
    <scope>NUCLEOTIDE SEQUENCE [LARGE SCALE GENOMIC DNA]</scope>
    <source>
        <strain evidence="4 5">APW6</strain>
    </source>
</reference>
<sequence length="129" mass="13765">MKKILIVDDQNEIRDLLRMTLELAQSFSLTEAGTADEALAKVKAEQPDLILMDVMMPGGMSGLEACRQIKQAAEPGTAPKVVIVSARPFSDMQAEFEASGADLFIAKPFGPIQLVQGIMSLYGPPGGDA</sequence>